<name>A0A2U2DV23_9HYPH</name>
<comment type="caution">
    <text evidence="1">The sequence shown here is derived from an EMBL/GenBank/DDBJ whole genome shotgun (WGS) entry which is preliminary data.</text>
</comment>
<gene>
    <name evidence="1" type="ORF">DEM27_05790</name>
</gene>
<dbReference type="InterPro" id="IPR036086">
    <property type="entry name" value="ParB/Sulfiredoxin_sf"/>
</dbReference>
<dbReference type="OrthoDB" id="4545778at2"/>
<dbReference type="Proteomes" id="UP000245252">
    <property type="component" value="Unassembled WGS sequence"/>
</dbReference>
<evidence type="ECO:0000313" key="2">
    <source>
        <dbReference type="Proteomes" id="UP000245252"/>
    </source>
</evidence>
<protein>
    <submittedName>
        <fullName evidence="1">Uncharacterized protein</fullName>
    </submittedName>
</protein>
<organism evidence="1 2">
    <name type="scientific">Metarhizobium album</name>
    <dbReference type="NCBI Taxonomy" id="2182425"/>
    <lineage>
        <taxon>Bacteria</taxon>
        <taxon>Pseudomonadati</taxon>
        <taxon>Pseudomonadota</taxon>
        <taxon>Alphaproteobacteria</taxon>
        <taxon>Hyphomicrobiales</taxon>
        <taxon>Rhizobiaceae</taxon>
        <taxon>Metarhizobium</taxon>
    </lineage>
</organism>
<accession>A0A2U2DV23</accession>
<dbReference type="EMBL" id="QFBC01000002">
    <property type="protein sequence ID" value="PWE57152.1"/>
    <property type="molecule type" value="Genomic_DNA"/>
</dbReference>
<evidence type="ECO:0000313" key="1">
    <source>
        <dbReference type="EMBL" id="PWE57152.1"/>
    </source>
</evidence>
<keyword evidence="2" id="KW-1185">Reference proteome</keyword>
<dbReference type="AlphaFoldDB" id="A0A2U2DV23"/>
<dbReference type="RefSeq" id="WP_109457255.1">
    <property type="nucleotide sequence ID" value="NZ_QFBC01000002.1"/>
</dbReference>
<reference evidence="1 2" key="1">
    <citation type="submission" date="2018-05" db="EMBL/GenBank/DDBJ databases">
        <title>The draft genome of strain NS-104.</title>
        <authorList>
            <person name="Hang P."/>
            <person name="Jiang J."/>
        </authorList>
    </citation>
    <scope>NUCLEOTIDE SEQUENCE [LARGE SCALE GENOMIC DNA]</scope>
    <source>
        <strain evidence="1 2">NS-104</strain>
    </source>
</reference>
<dbReference type="SUPFAM" id="SSF110849">
    <property type="entry name" value="ParB/Sulfiredoxin"/>
    <property type="match status" value="1"/>
</dbReference>
<sequence length="263" mass="28914">MIDEGALSDPGEVPVLDWIEVNKIGVEETYQRPLDLNKVEEMVRTFTWRLFGALTLVPQPDGRYHAADGQHRLEAARMHPMITYVPAVIVKAEDIREEASVFVGVNKNRKAVSSLELFFAMLTAGDDDAVTILQVCQRAGVRIPKHPGKPHKPGDTVAIGVIQAVIGRRGAMRARQYLEILVQAGFAPISANLIKAVEHIMNDPEFSGSVTLEDVGETLKAGGAIDIEAKRFAQTHRVPLWQGLANVIFQRTKKRRAPAGRAA</sequence>
<proteinExistence type="predicted"/>